<keyword evidence="10" id="KW-1185">Reference proteome</keyword>
<keyword evidence="4 7" id="KW-1133">Transmembrane helix</keyword>
<evidence type="ECO:0000256" key="2">
    <source>
        <dbReference type="ARBA" id="ARBA00005241"/>
    </source>
</evidence>
<evidence type="ECO:0000256" key="1">
    <source>
        <dbReference type="ARBA" id="ARBA00004141"/>
    </source>
</evidence>
<feature type="transmembrane region" description="Helical" evidence="7">
    <location>
        <begin position="151"/>
        <end position="170"/>
    </location>
</feature>
<dbReference type="InterPro" id="IPR036259">
    <property type="entry name" value="MFS_trans_sf"/>
</dbReference>
<gene>
    <name evidence="9" type="ORF">OS493_026453</name>
</gene>
<feature type="region of interest" description="Disordered" evidence="6">
    <location>
        <begin position="74"/>
        <end position="104"/>
    </location>
</feature>
<keyword evidence="5 7" id="KW-0472">Membrane</keyword>
<dbReference type="PANTHER" id="PTHR16172:SF2">
    <property type="entry name" value="MAJOR FACILITATOR SUPERFAMILY DOMAIN-CONTAINING PROTEIN 6"/>
    <property type="match status" value="1"/>
</dbReference>
<reference evidence="9" key="1">
    <citation type="submission" date="2023-01" db="EMBL/GenBank/DDBJ databases">
        <title>Genome assembly of the deep-sea coral Lophelia pertusa.</title>
        <authorList>
            <person name="Herrera S."/>
            <person name="Cordes E."/>
        </authorList>
    </citation>
    <scope>NUCLEOTIDE SEQUENCE</scope>
    <source>
        <strain evidence="9">USNM1676648</strain>
        <tissue evidence="9">Polyp</tissue>
    </source>
</reference>
<dbReference type="Proteomes" id="UP001163046">
    <property type="component" value="Unassembled WGS sequence"/>
</dbReference>
<dbReference type="EMBL" id="MU826848">
    <property type="protein sequence ID" value="KAJ7371352.1"/>
    <property type="molecule type" value="Genomic_DNA"/>
</dbReference>
<evidence type="ECO:0000313" key="10">
    <source>
        <dbReference type="Proteomes" id="UP001163046"/>
    </source>
</evidence>
<dbReference type="GO" id="GO:0016020">
    <property type="term" value="C:membrane"/>
    <property type="evidence" value="ECO:0007669"/>
    <property type="project" value="UniProtKB-SubCell"/>
</dbReference>
<dbReference type="AlphaFoldDB" id="A0A9X0CPK2"/>
<evidence type="ECO:0000256" key="5">
    <source>
        <dbReference type="ARBA" id="ARBA00023136"/>
    </source>
</evidence>
<comment type="similarity">
    <text evidence="2">Belongs to the major facilitator superfamily. MFSD6 family.</text>
</comment>
<dbReference type="Gene3D" id="1.20.1250.20">
    <property type="entry name" value="MFS general substrate transporter like domains"/>
    <property type="match status" value="1"/>
</dbReference>
<dbReference type="Pfam" id="PF12832">
    <property type="entry name" value="MFS_1_like"/>
    <property type="match status" value="1"/>
</dbReference>
<keyword evidence="3 7" id="KW-0812">Transmembrane</keyword>
<feature type="domain" description="Major facilitator superfamily associated" evidence="8">
    <location>
        <begin position="115"/>
        <end position="198"/>
    </location>
</feature>
<dbReference type="PANTHER" id="PTHR16172">
    <property type="entry name" value="MAJOR FACILITATOR SUPERFAMILY DOMAIN-CONTAINING PROTEIN 6-LIKE"/>
    <property type="match status" value="1"/>
</dbReference>
<feature type="region of interest" description="Disordered" evidence="6">
    <location>
        <begin position="1"/>
        <end position="44"/>
    </location>
</feature>
<comment type="caution">
    <text evidence="9">The sequence shown here is derived from an EMBL/GenBank/DDBJ whole genome shotgun (WGS) entry which is preliminary data.</text>
</comment>
<dbReference type="SUPFAM" id="SSF103473">
    <property type="entry name" value="MFS general substrate transporter"/>
    <property type="match status" value="1"/>
</dbReference>
<evidence type="ECO:0000259" key="8">
    <source>
        <dbReference type="Pfam" id="PF12832"/>
    </source>
</evidence>
<feature type="transmembrane region" description="Helical" evidence="7">
    <location>
        <begin position="179"/>
        <end position="202"/>
    </location>
</feature>
<comment type="subcellular location">
    <subcellularLocation>
        <location evidence="1">Membrane</location>
        <topology evidence="1">Multi-pass membrane protein</topology>
    </subcellularLocation>
</comment>
<evidence type="ECO:0000256" key="3">
    <source>
        <dbReference type="ARBA" id="ARBA00022692"/>
    </source>
</evidence>
<organism evidence="9 10">
    <name type="scientific">Desmophyllum pertusum</name>
    <dbReference type="NCBI Taxonomy" id="174260"/>
    <lineage>
        <taxon>Eukaryota</taxon>
        <taxon>Metazoa</taxon>
        <taxon>Cnidaria</taxon>
        <taxon>Anthozoa</taxon>
        <taxon>Hexacorallia</taxon>
        <taxon>Scleractinia</taxon>
        <taxon>Caryophylliina</taxon>
        <taxon>Caryophylliidae</taxon>
        <taxon>Desmophyllum</taxon>
    </lineage>
</organism>
<evidence type="ECO:0000256" key="7">
    <source>
        <dbReference type="SAM" id="Phobius"/>
    </source>
</evidence>
<evidence type="ECO:0000256" key="6">
    <source>
        <dbReference type="SAM" id="MobiDB-lite"/>
    </source>
</evidence>
<protein>
    <recommendedName>
        <fullName evidence="8">Major facilitator superfamily associated domain-containing protein</fullName>
    </recommendedName>
</protein>
<dbReference type="InterPro" id="IPR051717">
    <property type="entry name" value="MFS_MFSD6"/>
</dbReference>
<dbReference type="OrthoDB" id="5989317at2759"/>
<evidence type="ECO:0000256" key="4">
    <source>
        <dbReference type="ARBA" id="ARBA00022989"/>
    </source>
</evidence>
<feature type="transmembrane region" description="Helical" evidence="7">
    <location>
        <begin position="120"/>
        <end position="139"/>
    </location>
</feature>
<evidence type="ECO:0000313" key="9">
    <source>
        <dbReference type="EMBL" id="KAJ7371352.1"/>
    </source>
</evidence>
<accession>A0A9X0CPK2</accession>
<sequence length="282" mass="32303">MSLIDRNMNRKPKSEQEAHQEEEKNVEETVPGAQNAARKNTNIEDESEDELFGLALILHNTEDAAKKRDNLYNLPEKNQSNNHENVHEEATAESSENQEDKPHSRCCSSLNRNLVIYKSFYFFFFSAVGSLFPYLAVFYKQLWLSAHETGILIGIRPLIQLFGTPMWGVIADTYKKSKVIFIMSLVAWLVSNYALSLVSPVFHLGVCKDNATIGIVQEILEELKNRTRPEKNFTTNHKQTAPEQVNAGNSSNNWFEIVGKVKEGMHRSERQLKFSRKKLKIK</sequence>
<proteinExistence type="inferred from homology"/>
<name>A0A9X0CPK2_9CNID</name>
<feature type="compositionally biased region" description="Basic and acidic residues" evidence="6">
    <location>
        <begin position="12"/>
        <end position="27"/>
    </location>
</feature>
<dbReference type="InterPro" id="IPR024989">
    <property type="entry name" value="MFS_assoc_dom"/>
</dbReference>